<accession>A0A8J6B4B4</accession>
<name>A0A8J6B4B4_ELECQ</name>
<dbReference type="AlphaFoldDB" id="A0A8J6B4B4"/>
<gene>
    <name evidence="1" type="ORF">GDO78_021623</name>
</gene>
<evidence type="ECO:0000313" key="1">
    <source>
        <dbReference type="EMBL" id="KAG9460471.1"/>
    </source>
</evidence>
<organism evidence="1 2">
    <name type="scientific">Eleutherodactylus coqui</name>
    <name type="common">Puerto Rican coqui</name>
    <dbReference type="NCBI Taxonomy" id="57060"/>
    <lineage>
        <taxon>Eukaryota</taxon>
        <taxon>Metazoa</taxon>
        <taxon>Chordata</taxon>
        <taxon>Craniata</taxon>
        <taxon>Vertebrata</taxon>
        <taxon>Euteleostomi</taxon>
        <taxon>Amphibia</taxon>
        <taxon>Batrachia</taxon>
        <taxon>Anura</taxon>
        <taxon>Neobatrachia</taxon>
        <taxon>Hyloidea</taxon>
        <taxon>Eleutherodactylidae</taxon>
        <taxon>Eleutherodactylinae</taxon>
        <taxon>Eleutherodactylus</taxon>
        <taxon>Eleutherodactylus</taxon>
    </lineage>
</organism>
<reference evidence="1" key="1">
    <citation type="thesis" date="2020" institute="ProQuest LLC" country="789 East Eisenhower Parkway, Ann Arbor, MI, USA">
        <title>Comparative Genomics and Chromosome Evolution.</title>
        <authorList>
            <person name="Mudd A.B."/>
        </authorList>
    </citation>
    <scope>NUCLEOTIDE SEQUENCE</scope>
    <source>
        <strain evidence="1">HN-11 Male</strain>
        <tissue evidence="1">Kidney and liver</tissue>
    </source>
</reference>
<dbReference type="Proteomes" id="UP000770717">
    <property type="component" value="Unassembled WGS sequence"/>
</dbReference>
<dbReference type="EMBL" id="WNTK01066347">
    <property type="protein sequence ID" value="KAG9460471.1"/>
    <property type="molecule type" value="Genomic_DNA"/>
</dbReference>
<evidence type="ECO:0000313" key="2">
    <source>
        <dbReference type="Proteomes" id="UP000770717"/>
    </source>
</evidence>
<protein>
    <submittedName>
        <fullName evidence="1">Uncharacterized protein</fullName>
    </submittedName>
</protein>
<comment type="caution">
    <text evidence="1">The sequence shown here is derived from an EMBL/GenBank/DDBJ whole genome shotgun (WGS) entry which is preliminary data.</text>
</comment>
<proteinExistence type="predicted"/>
<keyword evidence="2" id="KW-1185">Reference proteome</keyword>
<sequence>MSGHFCCEHKTVFCNDRGLEDFSDCSDAFCPASPCLPILFPHYSISIGSFLTFLFYKQCSCFCVSSDVVFYFFSFCAKTNGVLTWEGEVLVFTVAVSVAAIYALH</sequence>